<reference evidence="2" key="1">
    <citation type="submission" date="2020-03" db="EMBL/GenBank/DDBJ databases">
        <title>The deep terrestrial virosphere.</title>
        <authorList>
            <person name="Holmfeldt K."/>
            <person name="Nilsson E."/>
            <person name="Simone D."/>
            <person name="Lopez-Fernandez M."/>
            <person name="Wu X."/>
            <person name="de Brujin I."/>
            <person name="Lundin D."/>
            <person name="Andersson A."/>
            <person name="Bertilsson S."/>
            <person name="Dopson M."/>
        </authorList>
    </citation>
    <scope>NUCLEOTIDE SEQUENCE</scope>
    <source>
        <strain evidence="2">MM415B01822</strain>
    </source>
</reference>
<proteinExistence type="predicted"/>
<dbReference type="InterPro" id="IPR027417">
    <property type="entry name" value="P-loop_NTPase"/>
</dbReference>
<organism evidence="2">
    <name type="scientific">viral metagenome</name>
    <dbReference type="NCBI Taxonomy" id="1070528"/>
    <lineage>
        <taxon>unclassified sequences</taxon>
        <taxon>metagenomes</taxon>
        <taxon>organismal metagenomes</taxon>
    </lineage>
</organism>
<dbReference type="Gene3D" id="3.40.50.300">
    <property type="entry name" value="P-loop containing nucleotide triphosphate hydrolases"/>
    <property type="match status" value="1"/>
</dbReference>
<dbReference type="InterPro" id="IPR052380">
    <property type="entry name" value="Viral_DNA_packaging_terminase"/>
</dbReference>
<feature type="domain" description="Phage terminase large subunit C-terminal" evidence="1">
    <location>
        <begin position="247"/>
        <end position="380"/>
    </location>
</feature>
<dbReference type="AlphaFoldDB" id="A0A6M3IHM0"/>
<dbReference type="InterPro" id="IPR035413">
    <property type="entry name" value="Terminase_L_C"/>
</dbReference>
<dbReference type="Pfam" id="PF03237">
    <property type="entry name" value="Terminase_6N"/>
    <property type="match status" value="1"/>
</dbReference>
<dbReference type="EMBL" id="MT141228">
    <property type="protein sequence ID" value="QJA56598.1"/>
    <property type="molecule type" value="Genomic_DNA"/>
</dbReference>
<dbReference type="Pfam" id="PF17288">
    <property type="entry name" value="Terminase_3C"/>
    <property type="match status" value="1"/>
</dbReference>
<name>A0A6M3IHM0_9ZZZZ</name>
<evidence type="ECO:0000313" key="2">
    <source>
        <dbReference type="EMBL" id="QJA56598.1"/>
    </source>
</evidence>
<gene>
    <name evidence="2" type="ORF">MM415B01822_0012</name>
</gene>
<accession>A0A6M3IHM0</accession>
<evidence type="ECO:0000259" key="1">
    <source>
        <dbReference type="Pfam" id="PF17288"/>
    </source>
</evidence>
<sequence length="391" mass="45036">MIEYALLPGQDACLRLKAKHKAFIGGIGSGKTFFGALWATMEAQTPGDGMIIAPTYRMLEDVTQKEFLGFLERHQAYYTLDNQRGQVITAQGTIFLRSAEHPNRLRGPNLTWAWGDEAALWREDTFKVLLGRLRMNEAHSLLTTTPAGYNWLWEYFQNNQRGQFDYVQGSSRENPHLDAEFVQDLESAYSSEFAAQEIDGKFVAFEGLVYSEFRRDIHIIGEDPPVSWERVRGVDFGYTNPFVCLWGAVDSDGRLWIYDEHYQAKRLIKEHAEIMQQRHDEEYRWTVSDWDAQEVAELANCGVPTNRARKDVLTGISKVKARFEVQPDGRPRLYIHQRCVNTIRELGMYRWMARAKTGGNEREQPVKELDHACDALRYMVMELDAGGFVMV</sequence>
<dbReference type="Gene3D" id="3.30.420.280">
    <property type="match status" value="1"/>
</dbReference>
<dbReference type="PANTHER" id="PTHR39184">
    <property type="match status" value="1"/>
</dbReference>
<protein>
    <submittedName>
        <fullName evidence="2">Putative terminase</fullName>
    </submittedName>
</protein>
<dbReference type="PANTHER" id="PTHR39184:SF1">
    <property type="entry name" value="PBSX PHAGE TERMINASE LARGE SUBUNIT"/>
    <property type="match status" value="1"/>
</dbReference>